<dbReference type="Proteomes" id="UP000274504">
    <property type="component" value="Unassembled WGS sequence"/>
</dbReference>
<evidence type="ECO:0000313" key="1">
    <source>
        <dbReference type="EMBL" id="VDL43223.1"/>
    </source>
</evidence>
<accession>A0A3P6YPY7</accession>
<reference evidence="1 2" key="1">
    <citation type="submission" date="2018-11" db="EMBL/GenBank/DDBJ databases">
        <authorList>
            <consortium name="Pathogen Informatics"/>
        </authorList>
    </citation>
    <scope>NUCLEOTIDE SEQUENCE [LARGE SCALE GENOMIC DNA]</scope>
</reference>
<protein>
    <submittedName>
        <fullName evidence="1">Uncharacterized protein</fullName>
    </submittedName>
</protein>
<sequence length="45" mass="5191">MRQALRHMDKCFQKIRQTLQMDSFSVLVVHQGLFSNDINIIATGV</sequence>
<dbReference type="EMBL" id="UYSG01001414">
    <property type="protein sequence ID" value="VDL43223.1"/>
    <property type="molecule type" value="Genomic_DNA"/>
</dbReference>
<proteinExistence type="predicted"/>
<evidence type="ECO:0000313" key="2">
    <source>
        <dbReference type="Proteomes" id="UP000274504"/>
    </source>
</evidence>
<name>A0A3P6YPY7_HYMDI</name>
<dbReference type="AlphaFoldDB" id="A0A3P6YPY7"/>
<organism evidence="1 2">
    <name type="scientific">Hymenolepis diminuta</name>
    <name type="common">Rat tapeworm</name>
    <dbReference type="NCBI Taxonomy" id="6216"/>
    <lineage>
        <taxon>Eukaryota</taxon>
        <taxon>Metazoa</taxon>
        <taxon>Spiralia</taxon>
        <taxon>Lophotrochozoa</taxon>
        <taxon>Platyhelminthes</taxon>
        <taxon>Cestoda</taxon>
        <taxon>Eucestoda</taxon>
        <taxon>Cyclophyllidea</taxon>
        <taxon>Hymenolepididae</taxon>
        <taxon>Hymenolepis</taxon>
    </lineage>
</organism>
<gene>
    <name evidence="1" type="ORF">HDID_LOCUS4060</name>
</gene>